<protein>
    <submittedName>
        <fullName evidence="1">Uncharacterized protein</fullName>
    </submittedName>
</protein>
<evidence type="ECO:0000313" key="1">
    <source>
        <dbReference type="EMBL" id="GIQ63183.1"/>
    </source>
</evidence>
<accession>A0ABQ4N4S7</accession>
<organism evidence="1 2">
    <name type="scientific">Paenibacillus cisolokensis</name>
    <dbReference type="NCBI Taxonomy" id="1658519"/>
    <lineage>
        <taxon>Bacteria</taxon>
        <taxon>Bacillati</taxon>
        <taxon>Bacillota</taxon>
        <taxon>Bacilli</taxon>
        <taxon>Bacillales</taxon>
        <taxon>Paenibacillaceae</taxon>
        <taxon>Paenibacillus</taxon>
    </lineage>
</organism>
<reference evidence="1 2" key="1">
    <citation type="submission" date="2021-04" db="EMBL/GenBank/DDBJ databases">
        <title>Draft genome sequence of Paenibacillus cisolokensis, LC2-13A.</title>
        <authorList>
            <person name="Uke A."/>
            <person name="Chhe C."/>
            <person name="Baramee S."/>
            <person name="Kosugi A."/>
        </authorList>
    </citation>
    <scope>NUCLEOTIDE SEQUENCE [LARGE SCALE GENOMIC DNA]</scope>
    <source>
        <strain evidence="1 2">LC2-13A</strain>
    </source>
</reference>
<evidence type="ECO:0000313" key="2">
    <source>
        <dbReference type="Proteomes" id="UP000680304"/>
    </source>
</evidence>
<name>A0ABQ4N4S7_9BACL</name>
<dbReference type="EMBL" id="BOVJ01000057">
    <property type="protein sequence ID" value="GIQ63183.1"/>
    <property type="molecule type" value="Genomic_DNA"/>
</dbReference>
<sequence>MTKEETIESMALETLKSKEFQVFSVLCKNEIIFILSGGETMDGMPERIKRMVQTVRNNTKQFLNQHLFIGISSIGFAPDQLRLLYDQSRCAREQSFFTNEIAIYAEDRTNAPDGCGSLHLDMEQLNKLVRLKDAERVEKFLEDVFHSLYNRKSVDTVQNAFGKLIRENAELFDSNNLILNQQSFADFSGFDEVKNYVIDVYKKICQHGERNICSVHIAKSLRFCSNIMTRISRCRNWRIICRSTRAISACCSSRKSA</sequence>
<keyword evidence="2" id="KW-1185">Reference proteome</keyword>
<dbReference type="RefSeq" id="WP_213528452.1">
    <property type="nucleotide sequence ID" value="NZ_BOVJ01000057.1"/>
</dbReference>
<dbReference type="Proteomes" id="UP000680304">
    <property type="component" value="Unassembled WGS sequence"/>
</dbReference>
<proteinExistence type="predicted"/>
<gene>
    <name evidence="1" type="ORF">PACILC2_17510</name>
</gene>
<comment type="caution">
    <text evidence="1">The sequence shown here is derived from an EMBL/GenBank/DDBJ whole genome shotgun (WGS) entry which is preliminary data.</text>
</comment>